<dbReference type="EMBL" id="JAPUUL010000798">
    <property type="protein sequence ID" value="KAJ8129319.1"/>
    <property type="molecule type" value="Genomic_DNA"/>
</dbReference>
<evidence type="ECO:0000313" key="2">
    <source>
        <dbReference type="Proteomes" id="UP001153332"/>
    </source>
</evidence>
<protein>
    <submittedName>
        <fullName evidence="1">Uncharacterized protein</fullName>
    </submittedName>
</protein>
<organism evidence="1 2">
    <name type="scientific">Lasiodiplodia mahajangana</name>
    <dbReference type="NCBI Taxonomy" id="1108764"/>
    <lineage>
        <taxon>Eukaryota</taxon>
        <taxon>Fungi</taxon>
        <taxon>Dikarya</taxon>
        <taxon>Ascomycota</taxon>
        <taxon>Pezizomycotina</taxon>
        <taxon>Dothideomycetes</taxon>
        <taxon>Dothideomycetes incertae sedis</taxon>
        <taxon>Botryosphaeriales</taxon>
        <taxon>Botryosphaeriaceae</taxon>
        <taxon>Lasiodiplodia</taxon>
    </lineage>
</organism>
<accession>A0ACC2JPB3</accession>
<sequence>MKSFITVSLLAGMALASPLMERAKIELQARRAARQSNRFKASKDGGFGNVTATTVESSNWSGAAIVTSGVTEVSGTFTVPKPSAPSGGSSNSEYCGAAWVGIDGYSNSALIQTGVLWCVQGSSYEYEGWYEYLPAALIEYSGFSVTSGNSVTVTVTKTSSSGGTTTISANGKSASHTFSGQSTKLQVRCLRRMDRRGFPRGQLARALC</sequence>
<gene>
    <name evidence="1" type="ORF">O1611_g4309</name>
</gene>
<comment type="caution">
    <text evidence="1">The sequence shown here is derived from an EMBL/GenBank/DDBJ whole genome shotgun (WGS) entry which is preliminary data.</text>
</comment>
<dbReference type="Proteomes" id="UP001153332">
    <property type="component" value="Unassembled WGS sequence"/>
</dbReference>
<keyword evidence="2" id="KW-1185">Reference proteome</keyword>
<name>A0ACC2JPB3_9PEZI</name>
<proteinExistence type="predicted"/>
<reference evidence="1" key="1">
    <citation type="submission" date="2022-12" db="EMBL/GenBank/DDBJ databases">
        <title>Genome Sequence of Lasiodiplodia mahajangana.</title>
        <authorList>
            <person name="Buettner E."/>
        </authorList>
    </citation>
    <scope>NUCLEOTIDE SEQUENCE</scope>
    <source>
        <strain evidence="1">VT137</strain>
    </source>
</reference>
<evidence type="ECO:0000313" key="1">
    <source>
        <dbReference type="EMBL" id="KAJ8129319.1"/>
    </source>
</evidence>